<dbReference type="AlphaFoldDB" id="W7EJ19"/>
<reference evidence="1 2" key="1">
    <citation type="journal article" date="2013" name="PLoS Genet.">
        <title>Comparative genome structure, secondary metabolite, and effector coding capacity across Cochliobolus pathogens.</title>
        <authorList>
            <person name="Condon B.J."/>
            <person name="Leng Y."/>
            <person name="Wu D."/>
            <person name="Bushley K.E."/>
            <person name="Ohm R.A."/>
            <person name="Otillar R."/>
            <person name="Martin J."/>
            <person name="Schackwitz W."/>
            <person name="Grimwood J."/>
            <person name="MohdZainudin N."/>
            <person name="Xue C."/>
            <person name="Wang R."/>
            <person name="Manning V.A."/>
            <person name="Dhillon B."/>
            <person name="Tu Z.J."/>
            <person name="Steffenson B.J."/>
            <person name="Salamov A."/>
            <person name="Sun H."/>
            <person name="Lowry S."/>
            <person name="LaButti K."/>
            <person name="Han J."/>
            <person name="Copeland A."/>
            <person name="Lindquist E."/>
            <person name="Barry K."/>
            <person name="Schmutz J."/>
            <person name="Baker S.E."/>
            <person name="Ciuffetti L.M."/>
            <person name="Grigoriev I.V."/>
            <person name="Zhong S."/>
            <person name="Turgeon B.G."/>
        </authorList>
    </citation>
    <scope>NUCLEOTIDE SEQUENCE [LARGE SCALE GENOMIC DNA]</scope>
    <source>
        <strain evidence="1 2">FI3</strain>
    </source>
</reference>
<dbReference type="GeneID" id="26251936"/>
<evidence type="ECO:0000313" key="2">
    <source>
        <dbReference type="Proteomes" id="UP000054337"/>
    </source>
</evidence>
<gene>
    <name evidence="1" type="ORF">COCVIDRAFT_17093</name>
</gene>
<organism evidence="1 2">
    <name type="scientific">Bipolaris victoriae (strain FI3)</name>
    <name type="common">Victoria blight of oats agent</name>
    <name type="synonym">Cochliobolus victoriae</name>
    <dbReference type="NCBI Taxonomy" id="930091"/>
    <lineage>
        <taxon>Eukaryota</taxon>
        <taxon>Fungi</taxon>
        <taxon>Dikarya</taxon>
        <taxon>Ascomycota</taxon>
        <taxon>Pezizomycotina</taxon>
        <taxon>Dothideomycetes</taxon>
        <taxon>Pleosporomycetidae</taxon>
        <taxon>Pleosporales</taxon>
        <taxon>Pleosporineae</taxon>
        <taxon>Pleosporaceae</taxon>
        <taxon>Bipolaris</taxon>
    </lineage>
</organism>
<evidence type="ECO:0000313" key="1">
    <source>
        <dbReference type="EMBL" id="EUN25810.1"/>
    </source>
</evidence>
<dbReference type="Proteomes" id="UP000054337">
    <property type="component" value="Unassembled WGS sequence"/>
</dbReference>
<dbReference type="RefSeq" id="XP_014555341.1">
    <property type="nucleotide sequence ID" value="XM_014699855.1"/>
</dbReference>
<name>W7EJ19_BIPV3</name>
<dbReference type="EMBL" id="KI968747">
    <property type="protein sequence ID" value="EUN25810.1"/>
    <property type="molecule type" value="Genomic_DNA"/>
</dbReference>
<protein>
    <submittedName>
        <fullName evidence="1">Uncharacterized protein</fullName>
    </submittedName>
</protein>
<dbReference type="HOGENOM" id="CLU_1854908_0_0_1"/>
<keyword evidence="2" id="KW-1185">Reference proteome</keyword>
<proteinExistence type="predicted"/>
<accession>W7EJ19</accession>
<sequence length="138" mass="15555">MELLRLGLERRHRGVRRSGASTARKESIESITKSTRTRFFIILTIKILAIVSAYMCNCYDFENPKIVVARHLGDVHSSAFCHDVNRDINSFIPDHTVTDAECARAYSRVVGTDANGRSIFVPDTRLRANCEHWTGGCL</sequence>